<evidence type="ECO:0000259" key="12">
    <source>
        <dbReference type="Pfam" id="PF22600"/>
    </source>
</evidence>
<dbReference type="EMBL" id="KE504177">
    <property type="protein sequence ID" value="EPS97326.1"/>
    <property type="molecule type" value="Genomic_DNA"/>
</dbReference>
<dbReference type="HOGENOM" id="CLU_008373_0_0_1"/>
<evidence type="ECO:0000256" key="4">
    <source>
        <dbReference type="ARBA" id="ARBA00008593"/>
    </source>
</evidence>
<feature type="domain" description="Poly(A) RNA polymerase mitochondrial-like central palm" evidence="12">
    <location>
        <begin position="41"/>
        <end position="178"/>
    </location>
</feature>
<comment type="subcellular location">
    <subcellularLocation>
        <location evidence="3">Cytoplasm</location>
    </subcellularLocation>
</comment>
<dbReference type="InterPro" id="IPR002058">
    <property type="entry name" value="PAP_assoc"/>
</dbReference>
<dbReference type="Proteomes" id="UP000015241">
    <property type="component" value="Unassembled WGS sequence"/>
</dbReference>
<dbReference type="eggNOG" id="KOG2277">
    <property type="taxonomic scope" value="Eukaryota"/>
</dbReference>
<evidence type="ECO:0000256" key="6">
    <source>
        <dbReference type="ARBA" id="ARBA00022490"/>
    </source>
</evidence>
<dbReference type="SUPFAM" id="SSF81631">
    <property type="entry name" value="PAP/OAS1 substrate-binding domain"/>
    <property type="match status" value="1"/>
</dbReference>
<feature type="compositionally biased region" description="Low complexity" evidence="10">
    <location>
        <begin position="756"/>
        <end position="766"/>
    </location>
</feature>
<organism evidence="13 14">
    <name type="scientific">Fomitopsis schrenkii</name>
    <name type="common">Brown rot fungus</name>
    <dbReference type="NCBI Taxonomy" id="2126942"/>
    <lineage>
        <taxon>Eukaryota</taxon>
        <taxon>Fungi</taxon>
        <taxon>Dikarya</taxon>
        <taxon>Basidiomycota</taxon>
        <taxon>Agaricomycotina</taxon>
        <taxon>Agaricomycetes</taxon>
        <taxon>Polyporales</taxon>
        <taxon>Fomitopsis</taxon>
    </lineage>
</organism>
<evidence type="ECO:0000256" key="10">
    <source>
        <dbReference type="SAM" id="MobiDB-lite"/>
    </source>
</evidence>
<evidence type="ECO:0000313" key="13">
    <source>
        <dbReference type="EMBL" id="EPS97326.1"/>
    </source>
</evidence>
<dbReference type="GO" id="GO:0010605">
    <property type="term" value="P:negative regulation of macromolecule metabolic process"/>
    <property type="evidence" value="ECO:0007669"/>
    <property type="project" value="UniProtKB-ARBA"/>
</dbReference>
<feature type="compositionally biased region" description="Low complexity" evidence="10">
    <location>
        <begin position="775"/>
        <end position="785"/>
    </location>
</feature>
<feature type="compositionally biased region" description="Low complexity" evidence="10">
    <location>
        <begin position="856"/>
        <end position="867"/>
    </location>
</feature>
<dbReference type="STRING" id="743788.S8DW05"/>
<feature type="compositionally biased region" description="Basic and acidic residues" evidence="10">
    <location>
        <begin position="999"/>
        <end position="1015"/>
    </location>
</feature>
<dbReference type="InParanoid" id="S8DW05"/>
<evidence type="ECO:0000256" key="1">
    <source>
        <dbReference type="ARBA" id="ARBA00001936"/>
    </source>
</evidence>
<dbReference type="GO" id="GO:0046872">
    <property type="term" value="F:metal ion binding"/>
    <property type="evidence" value="ECO:0007669"/>
    <property type="project" value="UniProtKB-KW"/>
</dbReference>
<dbReference type="Pfam" id="PF22600">
    <property type="entry name" value="MTPAP-like_central"/>
    <property type="match status" value="1"/>
</dbReference>
<dbReference type="InterPro" id="IPR043519">
    <property type="entry name" value="NT_sf"/>
</dbReference>
<feature type="compositionally biased region" description="Basic and acidic residues" evidence="10">
    <location>
        <begin position="937"/>
        <end position="970"/>
    </location>
</feature>
<dbReference type="OrthoDB" id="407432at2759"/>
<feature type="region of interest" description="Disordered" evidence="10">
    <location>
        <begin position="473"/>
        <end position="493"/>
    </location>
</feature>
<feature type="region of interest" description="Disordered" evidence="10">
    <location>
        <begin position="505"/>
        <end position="609"/>
    </location>
</feature>
<evidence type="ECO:0000256" key="3">
    <source>
        <dbReference type="ARBA" id="ARBA00004496"/>
    </source>
</evidence>
<keyword evidence="7" id="KW-0808">Transferase</keyword>
<feature type="compositionally biased region" description="Polar residues" evidence="10">
    <location>
        <begin position="596"/>
        <end position="605"/>
    </location>
</feature>
<feature type="region of interest" description="Disordered" evidence="10">
    <location>
        <begin position="853"/>
        <end position="1015"/>
    </location>
</feature>
<dbReference type="GO" id="GO:1990817">
    <property type="term" value="F:poly(A) RNA polymerase activity"/>
    <property type="evidence" value="ECO:0007669"/>
    <property type="project" value="UniProtKB-EC"/>
</dbReference>
<feature type="region of interest" description="Disordered" evidence="10">
    <location>
        <begin position="755"/>
        <end position="814"/>
    </location>
</feature>
<accession>S8DW05</accession>
<evidence type="ECO:0000256" key="2">
    <source>
        <dbReference type="ARBA" id="ARBA00001946"/>
    </source>
</evidence>
<evidence type="ECO:0000256" key="9">
    <source>
        <dbReference type="ARBA" id="ARBA00022842"/>
    </source>
</evidence>
<keyword evidence="14" id="KW-1185">Reference proteome</keyword>
<feature type="compositionally biased region" description="Basic and acidic residues" evidence="10">
    <location>
        <begin position="558"/>
        <end position="573"/>
    </location>
</feature>
<feature type="compositionally biased region" description="Polar residues" evidence="10">
    <location>
        <begin position="577"/>
        <end position="587"/>
    </location>
</feature>
<dbReference type="Gene3D" id="1.10.1410.10">
    <property type="match status" value="1"/>
</dbReference>
<keyword evidence="6" id="KW-0963">Cytoplasm</keyword>
<dbReference type="InterPro" id="IPR054708">
    <property type="entry name" value="MTPAP-like_central"/>
</dbReference>
<name>S8DW05_FOMSC</name>
<comment type="cofactor">
    <cofactor evidence="2">
        <name>Mg(2+)</name>
        <dbReference type="ChEBI" id="CHEBI:18420"/>
    </cofactor>
</comment>
<comment type="cofactor">
    <cofactor evidence="1">
        <name>Mn(2+)</name>
        <dbReference type="ChEBI" id="CHEBI:29035"/>
    </cofactor>
</comment>
<feature type="region of interest" description="Disordered" evidence="10">
    <location>
        <begin position="406"/>
        <end position="461"/>
    </location>
</feature>
<keyword evidence="8" id="KW-0479">Metal-binding</keyword>
<dbReference type="CDD" id="cd05402">
    <property type="entry name" value="NT_PAP_TUTase"/>
    <property type="match status" value="1"/>
</dbReference>
<keyword evidence="9" id="KW-0460">Magnesium</keyword>
<dbReference type="Gene3D" id="3.30.460.10">
    <property type="entry name" value="Beta Polymerase, domain 2"/>
    <property type="match status" value="1"/>
</dbReference>
<comment type="similarity">
    <text evidence="4">Belongs to the DNA polymerase type-B-like family.</text>
</comment>
<reference evidence="13 14" key="1">
    <citation type="journal article" date="2012" name="Science">
        <title>The Paleozoic origin of enzymatic lignin decomposition reconstructed from 31 fungal genomes.</title>
        <authorList>
            <person name="Floudas D."/>
            <person name="Binder M."/>
            <person name="Riley R."/>
            <person name="Barry K."/>
            <person name="Blanchette R.A."/>
            <person name="Henrissat B."/>
            <person name="Martinez A.T."/>
            <person name="Otillar R."/>
            <person name="Spatafora J.W."/>
            <person name="Yadav J.S."/>
            <person name="Aerts A."/>
            <person name="Benoit I."/>
            <person name="Boyd A."/>
            <person name="Carlson A."/>
            <person name="Copeland A."/>
            <person name="Coutinho P.M."/>
            <person name="de Vries R.P."/>
            <person name="Ferreira P."/>
            <person name="Findley K."/>
            <person name="Foster B."/>
            <person name="Gaskell J."/>
            <person name="Glotzer D."/>
            <person name="Gorecki P."/>
            <person name="Heitman J."/>
            <person name="Hesse C."/>
            <person name="Hori C."/>
            <person name="Igarashi K."/>
            <person name="Jurgens J.A."/>
            <person name="Kallen N."/>
            <person name="Kersten P."/>
            <person name="Kohler A."/>
            <person name="Kuees U."/>
            <person name="Kumar T.K.A."/>
            <person name="Kuo A."/>
            <person name="LaButti K."/>
            <person name="Larrondo L.F."/>
            <person name="Lindquist E."/>
            <person name="Ling A."/>
            <person name="Lombard V."/>
            <person name="Lucas S."/>
            <person name="Lundell T."/>
            <person name="Martin R."/>
            <person name="McLaughlin D.J."/>
            <person name="Morgenstern I."/>
            <person name="Morin E."/>
            <person name="Murat C."/>
            <person name="Nagy L.G."/>
            <person name="Nolan M."/>
            <person name="Ohm R.A."/>
            <person name="Patyshakuliyeva A."/>
            <person name="Rokas A."/>
            <person name="Ruiz-Duenas F.J."/>
            <person name="Sabat G."/>
            <person name="Salamov A."/>
            <person name="Samejima M."/>
            <person name="Schmutz J."/>
            <person name="Slot J.C."/>
            <person name="St John F."/>
            <person name="Stenlid J."/>
            <person name="Sun H."/>
            <person name="Sun S."/>
            <person name="Syed K."/>
            <person name="Tsang A."/>
            <person name="Wiebenga A."/>
            <person name="Young D."/>
            <person name="Pisabarro A."/>
            <person name="Eastwood D.C."/>
            <person name="Martin F."/>
            <person name="Cullen D."/>
            <person name="Grigoriev I.V."/>
            <person name="Hibbett D.S."/>
        </authorList>
    </citation>
    <scope>NUCLEOTIDE SEQUENCE</scope>
    <source>
        <strain evidence="14">FP-58527</strain>
    </source>
</reference>
<feature type="compositionally biased region" description="Polar residues" evidence="10">
    <location>
        <begin position="540"/>
        <end position="552"/>
    </location>
</feature>
<feature type="compositionally biased region" description="Basic and acidic residues" evidence="10">
    <location>
        <begin position="979"/>
        <end position="991"/>
    </location>
</feature>
<evidence type="ECO:0000256" key="7">
    <source>
        <dbReference type="ARBA" id="ARBA00022679"/>
    </source>
</evidence>
<dbReference type="EC" id="2.7.7.19" evidence="5"/>
<feature type="compositionally biased region" description="Pro residues" evidence="10">
    <location>
        <begin position="448"/>
        <end position="461"/>
    </location>
</feature>
<protein>
    <recommendedName>
        <fullName evidence="5">polynucleotide adenylyltransferase</fullName>
        <ecNumber evidence="5">2.7.7.19</ecNumber>
    </recommendedName>
</protein>
<dbReference type="Pfam" id="PF03828">
    <property type="entry name" value="PAP_assoc"/>
    <property type="match status" value="1"/>
</dbReference>
<evidence type="ECO:0000256" key="8">
    <source>
        <dbReference type="ARBA" id="ARBA00022723"/>
    </source>
</evidence>
<proteinExistence type="inferred from homology"/>
<dbReference type="GO" id="GO:0031123">
    <property type="term" value="P:RNA 3'-end processing"/>
    <property type="evidence" value="ECO:0007669"/>
    <property type="project" value="TreeGrafter"/>
</dbReference>
<dbReference type="GO" id="GO:0005737">
    <property type="term" value="C:cytoplasm"/>
    <property type="evidence" value="ECO:0007669"/>
    <property type="project" value="UniProtKB-SubCell"/>
</dbReference>
<sequence length="1015" mass="112870">MTTRFIHLFALQSPREHFLQPNPPPQPRKHASRQRFAGEFSQCLYDFVIQLLPTSEELAVKEDVRKLLERLIRTIEPDSRLLSFGSTANGFSLRNSDMDLCCLIDSEERLPATDLVNMVGDLLERETKFHVKPLPHARIPIVKLSLDPAPGLPYGIACDIGFENRLALENTRLLMCYAMIDPPRVRTMVLFLKVWSKRRKINSPYKGTLSSYGYVLLVIYFLVHVKSPPVLPNLQLMPPLRPISKEEIHLNGHNIWFFDDIELLRARWKSSNTESVAELLIDFFKFYSREFQYTHGVASIRAGLLSKESKGWENEYEKGSPRERNRLCIEDPFEVDYNVARCVTRDGLYTIRGEFMRASRILQLRPERAIVALAQLCEERKEEELLHPQPHSGLFIPPRLSPLPPQVPYTINSSPMRPSRLPVADQVSPSTTNPPSPLSPPTASSGPSSPPQQPEAPPPVTLPIRLDQLQHMAPQRSHWTSPPPSDAPAEDRSAFENRLGQSISLATTQSPLRQPERSRPPHATSSNASEGCTDDDEQSDITNSDDVRSVQSFVEEGALNRRREKERETDREPTVTLERQQLRQTHTAPIPYAPDPSSSRSTFRQESGMDPRMLARIRGRPAIRLAQQLSELNVSTYVDAQRGFTPPPRIDSPRRSLSGPARTTFPQRLAQMAIPTYIPNRSPHVSLADYQSLQRTSSSAYIPNGNIFYETTPPKEKLSRTVPYTLNVNVSPISPISPQQPFELHNYYDTIPVVTSGSSSSPSSSPRHMSTVPTQMSSPRQSSPRQPAPRHLPPSLRRSSKLAQPAVLNPPPRYEAAMLSPTTVTYTHGHSHTLSSGTVTSTTPRAHIQSFADGQSLSPSLSRSRSPAHSPGHHSRAHSRQQLPPRLGGGGGGRPTSPFASISSGSASPPMSCTSSLYAPSCSPLSTSPPSPAQSDTLKKQAGHEQEAGDSRVRIRVDHEDGLLTSRPKDGSGTNGPASEREQVRSQHGEKLGPSLSEKLAEAELPKKEDEPAER</sequence>
<dbReference type="AlphaFoldDB" id="S8DW05"/>
<evidence type="ECO:0000259" key="11">
    <source>
        <dbReference type="Pfam" id="PF03828"/>
    </source>
</evidence>
<dbReference type="PANTHER" id="PTHR12271:SF40">
    <property type="entry name" value="POLY(A) RNA POLYMERASE GLD2"/>
    <property type="match status" value="1"/>
</dbReference>
<dbReference type="SUPFAM" id="SSF81301">
    <property type="entry name" value="Nucleotidyltransferase"/>
    <property type="match status" value="1"/>
</dbReference>
<feature type="compositionally biased region" description="Low complexity" evidence="10">
    <location>
        <begin position="895"/>
        <end position="926"/>
    </location>
</feature>
<evidence type="ECO:0000256" key="5">
    <source>
        <dbReference type="ARBA" id="ARBA00012388"/>
    </source>
</evidence>
<dbReference type="PANTHER" id="PTHR12271">
    <property type="entry name" value="POLY A POLYMERASE CID PAP -RELATED"/>
    <property type="match status" value="1"/>
</dbReference>
<gene>
    <name evidence="13" type="ORF">FOMPIDRAFT_1037905</name>
</gene>
<feature type="domain" description="PAP-associated" evidence="11">
    <location>
        <begin position="275"/>
        <end position="336"/>
    </location>
</feature>
<evidence type="ECO:0000313" key="14">
    <source>
        <dbReference type="Proteomes" id="UP000015241"/>
    </source>
</evidence>